<keyword evidence="2" id="KW-1185">Reference proteome</keyword>
<dbReference type="Proteomes" id="UP000053573">
    <property type="component" value="Unassembled WGS sequence"/>
</dbReference>
<sequence length="106" mass="12036">MTLVLLEMQELLPRAKALTALNMERESGIRCQDSLTVYPVHGLCRTFISMGSSLMLRMFLRSHIPTPCQNKANGIWIVILQLTLDPNMRILLRSFFTVTLNPAYVA</sequence>
<accession>A0A0H1B7K4</accession>
<dbReference type="AlphaFoldDB" id="A0A0H1B7K4"/>
<evidence type="ECO:0000313" key="1">
    <source>
        <dbReference type="EMBL" id="KLJ07073.1"/>
    </source>
</evidence>
<dbReference type="EMBL" id="LDEV01002922">
    <property type="protein sequence ID" value="KLJ07073.1"/>
    <property type="molecule type" value="Genomic_DNA"/>
</dbReference>
<comment type="caution">
    <text evidence="1">The sequence shown here is derived from an EMBL/GenBank/DDBJ whole genome shotgun (WGS) entry which is preliminary data.</text>
</comment>
<reference evidence="2" key="1">
    <citation type="journal article" date="2015" name="PLoS Genet.">
        <title>The dynamic genome and transcriptome of the human fungal pathogen Blastomyces and close relative Emmonsia.</title>
        <authorList>
            <person name="Munoz J.F."/>
            <person name="Gauthier G.M."/>
            <person name="Desjardins C.A."/>
            <person name="Gallo J.E."/>
            <person name="Holder J."/>
            <person name="Sullivan T.D."/>
            <person name="Marty A.J."/>
            <person name="Carmen J.C."/>
            <person name="Chen Z."/>
            <person name="Ding L."/>
            <person name="Gujja S."/>
            <person name="Magrini V."/>
            <person name="Misas E."/>
            <person name="Mitreva M."/>
            <person name="Priest M."/>
            <person name="Saif S."/>
            <person name="Whiston E.A."/>
            <person name="Young S."/>
            <person name="Zeng Q."/>
            <person name="Goldman W.E."/>
            <person name="Mardis E.R."/>
            <person name="Taylor J.W."/>
            <person name="McEwen J.G."/>
            <person name="Clay O.K."/>
            <person name="Klein B.S."/>
            <person name="Cuomo C.A."/>
        </authorList>
    </citation>
    <scope>NUCLEOTIDE SEQUENCE [LARGE SCALE GENOMIC DNA]</scope>
    <source>
        <strain evidence="2">UAMH 139</strain>
    </source>
</reference>
<name>A0A0H1B7K4_9EURO</name>
<protein>
    <submittedName>
        <fullName evidence="1">Uncharacterized protein</fullName>
    </submittedName>
</protein>
<evidence type="ECO:0000313" key="2">
    <source>
        <dbReference type="Proteomes" id="UP000053573"/>
    </source>
</evidence>
<gene>
    <name evidence="1" type="ORF">EMPG_17444</name>
</gene>
<organism evidence="1 2">
    <name type="scientific">Blastomyces silverae</name>
    <dbReference type="NCBI Taxonomy" id="2060906"/>
    <lineage>
        <taxon>Eukaryota</taxon>
        <taxon>Fungi</taxon>
        <taxon>Dikarya</taxon>
        <taxon>Ascomycota</taxon>
        <taxon>Pezizomycotina</taxon>
        <taxon>Eurotiomycetes</taxon>
        <taxon>Eurotiomycetidae</taxon>
        <taxon>Onygenales</taxon>
        <taxon>Ajellomycetaceae</taxon>
        <taxon>Blastomyces</taxon>
    </lineage>
</organism>
<proteinExistence type="predicted"/>